<evidence type="ECO:0000313" key="3">
    <source>
        <dbReference type="EMBL" id="KAK4242841.1"/>
    </source>
</evidence>
<feature type="region of interest" description="Disordered" evidence="1">
    <location>
        <begin position="564"/>
        <end position="591"/>
    </location>
</feature>
<reference evidence="3" key="1">
    <citation type="journal article" date="2023" name="Mol. Phylogenet. Evol.">
        <title>Genome-scale phylogeny and comparative genomics of the fungal order Sordariales.</title>
        <authorList>
            <person name="Hensen N."/>
            <person name="Bonometti L."/>
            <person name="Westerberg I."/>
            <person name="Brannstrom I.O."/>
            <person name="Guillou S."/>
            <person name="Cros-Aarteil S."/>
            <person name="Calhoun S."/>
            <person name="Haridas S."/>
            <person name="Kuo A."/>
            <person name="Mondo S."/>
            <person name="Pangilinan J."/>
            <person name="Riley R."/>
            <person name="LaButti K."/>
            <person name="Andreopoulos B."/>
            <person name="Lipzen A."/>
            <person name="Chen C."/>
            <person name="Yan M."/>
            <person name="Daum C."/>
            <person name="Ng V."/>
            <person name="Clum A."/>
            <person name="Steindorff A."/>
            <person name="Ohm R.A."/>
            <person name="Martin F."/>
            <person name="Silar P."/>
            <person name="Natvig D.O."/>
            <person name="Lalanne C."/>
            <person name="Gautier V."/>
            <person name="Ament-Velasquez S.L."/>
            <person name="Kruys A."/>
            <person name="Hutchinson M.I."/>
            <person name="Powell A.J."/>
            <person name="Barry K."/>
            <person name="Miller A.N."/>
            <person name="Grigoriev I.V."/>
            <person name="Debuchy R."/>
            <person name="Gladieux P."/>
            <person name="Hiltunen Thoren M."/>
            <person name="Johannesson H."/>
        </authorList>
    </citation>
    <scope>NUCLEOTIDE SEQUENCE</scope>
    <source>
        <strain evidence="3">CBS 532.94</strain>
    </source>
</reference>
<comment type="caution">
    <text evidence="3">The sequence shown here is derived from an EMBL/GenBank/DDBJ whole genome shotgun (WGS) entry which is preliminary data.</text>
</comment>
<feature type="compositionally biased region" description="Polar residues" evidence="1">
    <location>
        <begin position="27"/>
        <end position="42"/>
    </location>
</feature>
<feature type="region of interest" description="Disordered" evidence="1">
    <location>
        <begin position="27"/>
        <end position="270"/>
    </location>
</feature>
<dbReference type="Pfam" id="PF10263">
    <property type="entry name" value="SprT-like"/>
    <property type="match status" value="1"/>
</dbReference>
<sequence>MARSARPPRDRSDDDDDKFPDIATLFRQKQLQAQVPASATQKYSDKRPKLRAPAKAATAIRRRKLGPLADNLLLRAWTPSGDENERKERHSSSEKENTGPPRAVVGQRTRNVRPAVAMSSSPADQEEDYFSAREELTITEDASITDDVFTSSEPDSDFSGYEDEEDDDDDGDVFEDSPPRRSPAKPRFRLKQGRKGAEKFKKADKDLADATSRLRLDDDDEIEGNTNKVMDSRPSGREVTPPSTPPKPRPGLVSPRKLPRIPVTPHRPSSDVFWSQEFVDKWNDEHSPRKQLFPDATAARQGSPTKASPEKKSQKTTTGKTLSDRETKRTFEKTKHELAEQFVRELDTVITDGKLAELAASTGGIKLIWTNKLNTTAGRANWKYTTVRTRVPDGDVAAAKVEHKHFASIELAEKVIDNEHRLLNVLAHEFCHLANFMISRVTNNPHGREFKAWAAKCSRAFGHRGIEVTTKHSYEIDFKYVWECVACGVEYKRHSKSINPARHRCGSCKSELIQTKPVPRKPKEGRAPGKLSEYQMFMKEQMSVVREENQKMSQKEIMKIVAGRWAAQRSKSSTPDEGVQEVAKDIGVPGA</sequence>
<dbReference type="EMBL" id="MU860003">
    <property type="protein sequence ID" value="KAK4242841.1"/>
    <property type="molecule type" value="Genomic_DNA"/>
</dbReference>
<feature type="region of interest" description="Disordered" evidence="1">
    <location>
        <begin position="1"/>
        <end position="20"/>
    </location>
</feature>
<dbReference type="Pfam" id="PF17283">
    <property type="entry name" value="Zn_ribbon_SprT"/>
    <property type="match status" value="1"/>
</dbReference>
<feature type="compositionally biased region" description="Basic residues" evidence="1">
    <location>
        <begin position="182"/>
        <end position="194"/>
    </location>
</feature>
<dbReference type="CDD" id="cd00084">
    <property type="entry name" value="HMG-box_SF"/>
    <property type="match status" value="1"/>
</dbReference>
<dbReference type="InterPro" id="IPR006640">
    <property type="entry name" value="SprT-like_domain"/>
</dbReference>
<gene>
    <name evidence="3" type="ORF">C8A03DRAFT_28840</name>
</gene>
<dbReference type="Proteomes" id="UP001303760">
    <property type="component" value="Unassembled WGS sequence"/>
</dbReference>
<dbReference type="InterPro" id="IPR036910">
    <property type="entry name" value="HMG_box_dom_sf"/>
</dbReference>
<proteinExistence type="predicted"/>
<organism evidence="3 4">
    <name type="scientific">Achaetomium macrosporum</name>
    <dbReference type="NCBI Taxonomy" id="79813"/>
    <lineage>
        <taxon>Eukaryota</taxon>
        <taxon>Fungi</taxon>
        <taxon>Dikarya</taxon>
        <taxon>Ascomycota</taxon>
        <taxon>Pezizomycotina</taxon>
        <taxon>Sordariomycetes</taxon>
        <taxon>Sordariomycetidae</taxon>
        <taxon>Sordariales</taxon>
        <taxon>Chaetomiaceae</taxon>
        <taxon>Achaetomium</taxon>
    </lineage>
</organism>
<dbReference type="InterPro" id="IPR035240">
    <property type="entry name" value="SprT_Zn_ribbon"/>
</dbReference>
<reference evidence="3" key="2">
    <citation type="submission" date="2023-05" db="EMBL/GenBank/DDBJ databases">
        <authorList>
            <consortium name="Lawrence Berkeley National Laboratory"/>
            <person name="Steindorff A."/>
            <person name="Hensen N."/>
            <person name="Bonometti L."/>
            <person name="Westerberg I."/>
            <person name="Brannstrom I.O."/>
            <person name="Guillou S."/>
            <person name="Cros-Aarteil S."/>
            <person name="Calhoun S."/>
            <person name="Haridas S."/>
            <person name="Kuo A."/>
            <person name="Mondo S."/>
            <person name="Pangilinan J."/>
            <person name="Riley R."/>
            <person name="Labutti K."/>
            <person name="Andreopoulos B."/>
            <person name="Lipzen A."/>
            <person name="Chen C."/>
            <person name="Yanf M."/>
            <person name="Daum C."/>
            <person name="Ng V."/>
            <person name="Clum A."/>
            <person name="Ohm R."/>
            <person name="Martin F."/>
            <person name="Silar P."/>
            <person name="Natvig D."/>
            <person name="Lalanne C."/>
            <person name="Gautier V."/>
            <person name="Ament-Velasquez S.L."/>
            <person name="Kruys A."/>
            <person name="Hutchinson M.I."/>
            <person name="Powell A.J."/>
            <person name="Barry K."/>
            <person name="Miller A.N."/>
            <person name="Grigoriev I.V."/>
            <person name="Debuchy R."/>
            <person name="Gladieux P."/>
            <person name="Thoren M.H."/>
            <person name="Johannesson H."/>
        </authorList>
    </citation>
    <scope>NUCLEOTIDE SEQUENCE</scope>
    <source>
        <strain evidence="3">CBS 532.94</strain>
    </source>
</reference>
<protein>
    <submittedName>
        <fullName evidence="3">SprT-like family-domain-containing protein</fullName>
    </submittedName>
</protein>
<dbReference type="SMART" id="SM00731">
    <property type="entry name" value="SprT"/>
    <property type="match status" value="1"/>
</dbReference>
<dbReference type="GO" id="GO:0005634">
    <property type="term" value="C:nucleus"/>
    <property type="evidence" value="ECO:0007669"/>
    <property type="project" value="TreeGrafter"/>
</dbReference>
<dbReference type="Gene3D" id="1.10.30.10">
    <property type="entry name" value="High mobility group box domain"/>
    <property type="match status" value="1"/>
</dbReference>
<evidence type="ECO:0000313" key="4">
    <source>
        <dbReference type="Proteomes" id="UP001303760"/>
    </source>
</evidence>
<feature type="compositionally biased region" description="Acidic residues" evidence="1">
    <location>
        <begin position="154"/>
        <end position="175"/>
    </location>
</feature>
<accession>A0AAN7CIR7</accession>
<feature type="region of interest" description="Disordered" evidence="1">
    <location>
        <begin position="287"/>
        <end position="333"/>
    </location>
</feature>
<dbReference type="SUPFAM" id="SSF47095">
    <property type="entry name" value="HMG-box"/>
    <property type="match status" value="1"/>
</dbReference>
<feature type="domain" description="SprT-like" evidence="2">
    <location>
        <begin position="344"/>
        <end position="515"/>
    </location>
</feature>
<evidence type="ECO:0000259" key="2">
    <source>
        <dbReference type="SMART" id="SM00731"/>
    </source>
</evidence>
<dbReference type="GO" id="GO:0006950">
    <property type="term" value="P:response to stress"/>
    <property type="evidence" value="ECO:0007669"/>
    <property type="project" value="UniProtKB-ARBA"/>
</dbReference>
<dbReference type="PANTHER" id="PTHR23099:SF0">
    <property type="entry name" value="GERM CELL NUCLEAR ACIDIC PROTEIN"/>
    <property type="match status" value="1"/>
</dbReference>
<feature type="compositionally biased region" description="Basic and acidic residues" evidence="1">
    <location>
        <begin position="83"/>
        <end position="97"/>
    </location>
</feature>
<dbReference type="PANTHER" id="PTHR23099">
    <property type="entry name" value="TRANSCRIPTIONAL REGULATOR"/>
    <property type="match status" value="1"/>
</dbReference>
<name>A0AAN7CIR7_9PEZI</name>
<feature type="compositionally biased region" description="Basic and acidic residues" evidence="1">
    <location>
        <begin position="322"/>
        <end position="333"/>
    </location>
</feature>
<feature type="compositionally biased region" description="Basic and acidic residues" evidence="1">
    <location>
        <begin position="195"/>
        <end position="216"/>
    </location>
</feature>
<evidence type="ECO:0000256" key="1">
    <source>
        <dbReference type="SAM" id="MobiDB-lite"/>
    </source>
</evidence>
<dbReference type="AlphaFoldDB" id="A0AAN7CIR7"/>
<keyword evidence="4" id="KW-1185">Reference proteome</keyword>